<feature type="domain" description="Cytochrome c-type biogenesis protein H Ig-like" evidence="7">
    <location>
        <begin position="293"/>
        <end position="398"/>
    </location>
</feature>
<dbReference type="Gene3D" id="1.25.40.10">
    <property type="entry name" value="Tetratricopeptide repeat domain"/>
    <property type="match status" value="1"/>
</dbReference>
<proteinExistence type="predicted"/>
<dbReference type="SUPFAM" id="SSF48452">
    <property type="entry name" value="TPR-like"/>
    <property type="match status" value="1"/>
</dbReference>
<accession>A0A1I6GQ11</accession>
<dbReference type="GO" id="GO:0017004">
    <property type="term" value="P:cytochrome complex assembly"/>
    <property type="evidence" value="ECO:0007669"/>
    <property type="project" value="UniProtKB-KW"/>
</dbReference>
<evidence type="ECO:0000313" key="10">
    <source>
        <dbReference type="Proteomes" id="UP000199424"/>
    </source>
</evidence>
<dbReference type="GO" id="GO:0030313">
    <property type="term" value="C:cell envelope"/>
    <property type="evidence" value="ECO:0007669"/>
    <property type="project" value="UniProtKB-SubCell"/>
</dbReference>
<sequence length="399" mass="44613">MIVHIALILAVALAGGLFLLLTGRRQRDQQRTRLDVNRELYEQRKLELVQEREDGLLTDNAFERANAELDKRFVTENSELEQLHDQQVGRNIWLPAVLLVVLTIVLYSLFGSWSLQRQADEAVQALPELGKKVLTNDNAQTTREELETFALGLRQRLAREPNDAVAWLVYARSMTALGQLEQAIEAYKKSLQIEPNRIGTLLSYTQLLLQTGDDSMMPEAASLLRRVLEQEPSNQEGLSLLGFVAFQRGDWQQAITAWELLLQQIPEADERYEPVATAVADAKQRLQATELELTVTVDVTEASKALIPEGATLFVYVRAAEGPGMPAAVVRQPVTEFPVTVTLSDANAMLPDYRMSQLNQWQVMARISADEQIDAAEGDLDATPVIIEPATTTVRLEIK</sequence>
<keyword evidence="3" id="KW-0201">Cytochrome c-type biogenesis</keyword>
<dbReference type="RefSeq" id="WP_092856038.1">
    <property type="nucleotide sequence ID" value="NZ_FOYU01000001.1"/>
</dbReference>
<evidence type="ECO:0000256" key="1">
    <source>
        <dbReference type="ARBA" id="ARBA00004196"/>
    </source>
</evidence>
<feature type="transmembrane region" description="Helical" evidence="6">
    <location>
        <begin position="6"/>
        <end position="23"/>
    </location>
</feature>
<keyword evidence="2" id="KW-0677">Repeat</keyword>
<gene>
    <name evidence="9" type="ORF">SAMN04488070_1063</name>
</gene>
<dbReference type="InterPro" id="IPR019734">
    <property type="entry name" value="TPR_rpt"/>
</dbReference>
<feature type="domain" description="Cytochrome c-type biogenesis protein H TPR" evidence="8">
    <location>
        <begin position="117"/>
        <end position="272"/>
    </location>
</feature>
<dbReference type="AlphaFoldDB" id="A0A1I6GQ11"/>
<keyword evidence="6" id="KW-0472">Membrane</keyword>
<dbReference type="SMART" id="SM00028">
    <property type="entry name" value="TPR"/>
    <property type="match status" value="2"/>
</dbReference>
<dbReference type="PROSITE" id="PS50293">
    <property type="entry name" value="TPR_REGION"/>
    <property type="match status" value="1"/>
</dbReference>
<evidence type="ECO:0000256" key="2">
    <source>
        <dbReference type="ARBA" id="ARBA00022737"/>
    </source>
</evidence>
<reference evidence="10" key="1">
    <citation type="submission" date="2016-10" db="EMBL/GenBank/DDBJ databases">
        <authorList>
            <person name="Varghese N."/>
            <person name="Submissions S."/>
        </authorList>
    </citation>
    <scope>NUCLEOTIDE SEQUENCE [LARGE SCALE GENOMIC DNA]</scope>
    <source>
        <strain evidence="10">CGMCC 1.7285</strain>
    </source>
</reference>
<evidence type="ECO:0000313" key="9">
    <source>
        <dbReference type="EMBL" id="SFR44268.1"/>
    </source>
</evidence>
<dbReference type="PROSITE" id="PS50005">
    <property type="entry name" value="TPR"/>
    <property type="match status" value="1"/>
</dbReference>
<dbReference type="GO" id="GO:0005886">
    <property type="term" value="C:plasma membrane"/>
    <property type="evidence" value="ECO:0007669"/>
    <property type="project" value="TreeGrafter"/>
</dbReference>
<dbReference type="InterPro" id="IPR051263">
    <property type="entry name" value="C-type_cytochrome_biogenesis"/>
</dbReference>
<dbReference type="InterPro" id="IPR056412">
    <property type="entry name" value="Ig_CycH"/>
</dbReference>
<dbReference type="NCBIfam" id="TIGR03142">
    <property type="entry name" value="cytochro_ccmI"/>
    <property type="match status" value="1"/>
</dbReference>
<dbReference type="Pfam" id="PF23892">
    <property type="entry name" value="Ig_CycH"/>
    <property type="match status" value="1"/>
</dbReference>
<evidence type="ECO:0000256" key="5">
    <source>
        <dbReference type="PROSITE-ProRule" id="PRU00339"/>
    </source>
</evidence>
<dbReference type="PANTHER" id="PTHR47870:SF1">
    <property type="entry name" value="CYTOCHROME C-TYPE BIOGENESIS PROTEIN CCMH"/>
    <property type="match status" value="1"/>
</dbReference>
<keyword evidence="6" id="KW-0812">Transmembrane</keyword>
<dbReference type="InterPro" id="IPR056413">
    <property type="entry name" value="TPR_CcmH_CycH"/>
</dbReference>
<dbReference type="PANTHER" id="PTHR47870">
    <property type="entry name" value="CYTOCHROME C-TYPE BIOGENESIS PROTEIN CCMH"/>
    <property type="match status" value="1"/>
</dbReference>
<evidence type="ECO:0000259" key="7">
    <source>
        <dbReference type="Pfam" id="PF23892"/>
    </source>
</evidence>
<feature type="repeat" description="TPR" evidence="5">
    <location>
        <begin position="164"/>
        <end position="197"/>
    </location>
</feature>
<protein>
    <submittedName>
        <fullName evidence="9">Cytochrome c-type biogenesis protein CcmI</fullName>
    </submittedName>
</protein>
<keyword evidence="4 5" id="KW-0802">TPR repeat</keyword>
<keyword evidence="6" id="KW-1133">Transmembrane helix</keyword>
<dbReference type="EMBL" id="FOYU01000001">
    <property type="protein sequence ID" value="SFR44268.1"/>
    <property type="molecule type" value="Genomic_DNA"/>
</dbReference>
<evidence type="ECO:0000256" key="6">
    <source>
        <dbReference type="SAM" id="Phobius"/>
    </source>
</evidence>
<comment type="subcellular location">
    <subcellularLocation>
        <location evidence="1">Cell envelope</location>
    </subcellularLocation>
</comment>
<name>A0A1I6GQ11_9GAMM</name>
<evidence type="ECO:0000256" key="3">
    <source>
        <dbReference type="ARBA" id="ARBA00022748"/>
    </source>
</evidence>
<organism evidence="9 10">
    <name type="scientific">Pseudidiomarina maritima</name>
    <dbReference type="NCBI Taxonomy" id="519453"/>
    <lineage>
        <taxon>Bacteria</taxon>
        <taxon>Pseudomonadati</taxon>
        <taxon>Pseudomonadota</taxon>
        <taxon>Gammaproteobacteria</taxon>
        <taxon>Alteromonadales</taxon>
        <taxon>Idiomarinaceae</taxon>
        <taxon>Pseudidiomarina</taxon>
    </lineage>
</organism>
<dbReference type="Pfam" id="PF23914">
    <property type="entry name" value="TPR_CcmH_CycH"/>
    <property type="match status" value="1"/>
</dbReference>
<keyword evidence="10" id="KW-1185">Reference proteome</keyword>
<evidence type="ECO:0000256" key="4">
    <source>
        <dbReference type="ARBA" id="ARBA00022803"/>
    </source>
</evidence>
<feature type="transmembrane region" description="Helical" evidence="6">
    <location>
        <begin position="92"/>
        <end position="110"/>
    </location>
</feature>
<dbReference type="InterPro" id="IPR017560">
    <property type="entry name" value="Cyt_c_biogenesis_CcmI"/>
</dbReference>
<dbReference type="Proteomes" id="UP000199424">
    <property type="component" value="Unassembled WGS sequence"/>
</dbReference>
<evidence type="ECO:0000259" key="8">
    <source>
        <dbReference type="Pfam" id="PF23914"/>
    </source>
</evidence>
<dbReference type="InterPro" id="IPR011990">
    <property type="entry name" value="TPR-like_helical_dom_sf"/>
</dbReference>